<evidence type="ECO:0000256" key="4">
    <source>
        <dbReference type="ARBA" id="ARBA00022694"/>
    </source>
</evidence>
<feature type="domain" description="N-acetyltransferase" evidence="10">
    <location>
        <begin position="361"/>
        <end position="517"/>
    </location>
</feature>
<dbReference type="GO" id="GO:0005737">
    <property type="term" value="C:cytoplasm"/>
    <property type="evidence" value="ECO:0007669"/>
    <property type="project" value="UniProtKB-SubCell"/>
</dbReference>
<comment type="caution">
    <text evidence="9">Lacks conserved residue(s) required for the propagation of feature annotation.</text>
</comment>
<dbReference type="EC" id="2.3.1.193" evidence="9"/>
<dbReference type="InterPro" id="IPR027417">
    <property type="entry name" value="P-loop_NTPase"/>
</dbReference>
<dbReference type="Gene3D" id="3.40.50.11040">
    <property type="match status" value="1"/>
</dbReference>
<dbReference type="InterPro" id="IPR013562">
    <property type="entry name" value="TmcA/NAT10_N"/>
</dbReference>
<feature type="binding site" evidence="9">
    <location>
        <position position="301"/>
    </location>
    <ligand>
        <name>ATP</name>
        <dbReference type="ChEBI" id="CHEBI:30616"/>
    </ligand>
</feature>
<dbReference type="Gene3D" id="3.40.50.300">
    <property type="entry name" value="P-loop containing nucleotide triphosphate hydrolases"/>
    <property type="match status" value="1"/>
</dbReference>
<proteinExistence type="inferred from homology"/>
<keyword evidence="1 9" id="KW-0963">Cytoplasm</keyword>
<dbReference type="Pfam" id="PF17176">
    <property type="entry name" value="tRNA_bind_3"/>
    <property type="match status" value="1"/>
</dbReference>
<dbReference type="Gene3D" id="3.40.630.30">
    <property type="match status" value="1"/>
</dbReference>
<evidence type="ECO:0000256" key="7">
    <source>
        <dbReference type="ARBA" id="ARBA00022884"/>
    </source>
</evidence>
<dbReference type="GO" id="GO:1904812">
    <property type="term" value="P:rRNA acetylation involved in maturation of SSU-rRNA"/>
    <property type="evidence" value="ECO:0007669"/>
    <property type="project" value="TreeGrafter"/>
</dbReference>
<dbReference type="InterPro" id="IPR032672">
    <property type="entry name" value="TmcA/NAT10/Kre33"/>
</dbReference>
<evidence type="ECO:0000259" key="10">
    <source>
        <dbReference type="PROSITE" id="PS51186"/>
    </source>
</evidence>
<dbReference type="OrthoDB" id="5578851at2"/>
<evidence type="ECO:0000313" key="12">
    <source>
        <dbReference type="Proteomes" id="UP000295763"/>
    </source>
</evidence>
<keyword evidence="3 9" id="KW-0808">Transferase</keyword>
<dbReference type="Pfam" id="PF08351">
    <property type="entry name" value="TmcA_N"/>
    <property type="match status" value="1"/>
</dbReference>
<comment type="caution">
    <text evidence="11">The sequence shown here is derived from an EMBL/GenBank/DDBJ whole genome shotgun (WGS) entry which is preliminary data.</text>
</comment>
<keyword evidence="8 9" id="KW-0012">Acyltransferase</keyword>
<keyword evidence="7 9" id="KW-0694">RNA-binding</keyword>
<comment type="similarity">
    <text evidence="9">Belongs to the TmcA family.</text>
</comment>
<feature type="binding site" evidence="9">
    <location>
        <position position="155"/>
    </location>
    <ligand>
        <name>ATP</name>
        <dbReference type="ChEBI" id="CHEBI:30616"/>
    </ligand>
</feature>
<evidence type="ECO:0000256" key="3">
    <source>
        <dbReference type="ARBA" id="ARBA00022679"/>
    </source>
</evidence>
<dbReference type="Pfam" id="PF13718">
    <property type="entry name" value="GNAT_acetyltr_2"/>
    <property type="match status" value="1"/>
</dbReference>
<dbReference type="InterPro" id="IPR007807">
    <property type="entry name" value="TcmA/NAT10_helicase"/>
</dbReference>
<keyword evidence="5 9" id="KW-0547">Nucleotide-binding</keyword>
<dbReference type="SUPFAM" id="SSF55729">
    <property type="entry name" value="Acyl-CoA N-acyltransferases (Nat)"/>
    <property type="match status" value="1"/>
</dbReference>
<name>A0A4R2T205_9PAST</name>
<organism evidence="11 12">
    <name type="scientific">Cricetibacter osteomyelitidis</name>
    <dbReference type="NCBI Taxonomy" id="1521931"/>
    <lineage>
        <taxon>Bacteria</taxon>
        <taxon>Pseudomonadati</taxon>
        <taxon>Pseudomonadota</taxon>
        <taxon>Gammaproteobacteria</taxon>
        <taxon>Pasteurellales</taxon>
        <taxon>Pasteurellaceae</taxon>
        <taxon>Cricetibacter</taxon>
    </lineage>
</organism>
<gene>
    <name evidence="9" type="primary">tmcA</name>
    <name evidence="11" type="ORF">EDC44_103140</name>
</gene>
<dbReference type="InterPro" id="IPR038321">
    <property type="entry name" value="TmcA_C_sf"/>
</dbReference>
<protein>
    <recommendedName>
        <fullName evidence="9">tRNA(Met) cytidine acetyltransferase TmcA</fullName>
        <ecNumber evidence="9">2.3.1.193</ecNumber>
    </recommendedName>
</protein>
<dbReference type="InterPro" id="IPR024914">
    <property type="entry name" value="tRNA_acetyltr_TmcA"/>
</dbReference>
<keyword evidence="2 9" id="KW-0820">tRNA-binding</keyword>
<dbReference type="Proteomes" id="UP000295763">
    <property type="component" value="Unassembled WGS sequence"/>
</dbReference>
<dbReference type="HAMAP" id="MF_01886">
    <property type="entry name" value="tRNA_acetyltr_TmcA"/>
    <property type="match status" value="1"/>
</dbReference>
<dbReference type="GO" id="GO:0051392">
    <property type="term" value="F:tRNA cytidine N4-acetyltransferase activity"/>
    <property type="evidence" value="ECO:0007669"/>
    <property type="project" value="UniProtKB-UniRule"/>
</dbReference>
<dbReference type="GO" id="GO:0002101">
    <property type="term" value="P:tRNA wobble cytosine modification"/>
    <property type="evidence" value="ECO:0007669"/>
    <property type="project" value="UniProtKB-UniRule"/>
</dbReference>
<dbReference type="PANTHER" id="PTHR10925">
    <property type="entry name" value="N-ACETYLTRANSFERASE 10"/>
    <property type="match status" value="1"/>
</dbReference>
<accession>A0A4R2T205</accession>
<dbReference type="FunFam" id="3.40.50.300:FF:001011">
    <property type="entry name" value="tRNA(Met) cytidine acetyltransferase TmcA"/>
    <property type="match status" value="1"/>
</dbReference>
<keyword evidence="12" id="KW-1185">Reference proteome</keyword>
<comment type="function">
    <text evidence="9">Catalyzes the formation of N(4)-acetylcytidine (ac(4)C) at the wobble position of tRNA(Met), by using acetyl-CoA as an acetyl donor and ATP (or GTP).</text>
</comment>
<evidence type="ECO:0000256" key="9">
    <source>
        <dbReference type="HAMAP-Rule" id="MF_01886"/>
    </source>
</evidence>
<evidence type="ECO:0000256" key="5">
    <source>
        <dbReference type="ARBA" id="ARBA00022741"/>
    </source>
</evidence>
<sequence>MPKLPDRQIYLIENEKLSEILPHFNHSQNTVWIGDISPEFKISYFSFKKAANLLGQEFDCIICDARTALNLEALAIAGGTLKAGGSLFLLVQDWADWEHQTDLDSLRWSGEPQTITTPNFRRYFKEIMSNNRINEPSPVKVKELNRADQKPTQSQQQIITEILKQQFDLYFLTAKRGRGKSALAGLLANQLKAKIYLTAPNKSAVKILQDFAQTQIEFISPDALCGQIRQSPQQFQDCWLFVDEAAMIPLELLHCFCSTFSHILFTTTIHSYEGTGRGFKLKFMQNTHRTSESFELTEPLRWADNDPLEKLIDELLLLDAEDHLPQAELSKKPSKVTALSQTDLINQPVLLHHFYGLLTQAHYRTSPIDLRRLFDAPKQQFWFAQNDNLLGCVWTVIEGGMQDDELISAIPKGTRRPPGNLGSQLLCYQYHLADACRLKSLRVSRIAVLPKLQQNGIGQLLMNQIAKDSQAEYDYLSVSFGYTPELARFWQKCGFNLVHFGEHKEATSGCYPALAVRPLNALGKYLCESAQQQFLRNIPLQNHPLSSQFAAYPIDWQLSAQDMESLQNFADFHRTFAAALPAIRRLIHRYELTNLENMLNKKTNQYYKEWLASLRLEIKDLLNTLLP</sequence>
<dbReference type="GO" id="GO:0005524">
    <property type="term" value="F:ATP binding"/>
    <property type="evidence" value="ECO:0007669"/>
    <property type="project" value="UniProtKB-UniRule"/>
</dbReference>
<dbReference type="InterPro" id="IPR000182">
    <property type="entry name" value="GNAT_dom"/>
</dbReference>
<dbReference type="RefSeq" id="WP_131975098.1">
    <property type="nucleotide sequence ID" value="NZ_SLYB01000003.1"/>
</dbReference>
<evidence type="ECO:0000256" key="6">
    <source>
        <dbReference type="ARBA" id="ARBA00022840"/>
    </source>
</evidence>
<dbReference type="InterPro" id="IPR033442">
    <property type="entry name" value="TmcA_tRNA_bind"/>
</dbReference>
<dbReference type="PANTHER" id="PTHR10925:SF5">
    <property type="entry name" value="RNA CYTIDINE ACETYLTRANSFERASE"/>
    <property type="match status" value="1"/>
</dbReference>
<evidence type="ECO:0000256" key="8">
    <source>
        <dbReference type="ARBA" id="ARBA00023315"/>
    </source>
</evidence>
<dbReference type="AlphaFoldDB" id="A0A4R2T205"/>
<evidence type="ECO:0000256" key="1">
    <source>
        <dbReference type="ARBA" id="ARBA00022490"/>
    </source>
</evidence>
<keyword evidence="4 9" id="KW-0819">tRNA processing</keyword>
<comment type="subcellular location">
    <subcellularLocation>
        <location evidence="9">Cytoplasm</location>
    </subcellularLocation>
</comment>
<keyword evidence="6 9" id="KW-0067">ATP-binding</keyword>
<comment type="catalytic activity">
    <reaction evidence="9">
        <text>cytidine(34) in elongator tRNA(Met) + acetyl-CoA + ATP + H2O = N(4)-acetylcytidine(34) in elongator tRNA(Met) + ADP + phosphate + CoA + H(+)</text>
        <dbReference type="Rhea" id="RHEA:43788"/>
        <dbReference type="Rhea" id="RHEA-COMP:10693"/>
        <dbReference type="Rhea" id="RHEA-COMP:10694"/>
        <dbReference type="ChEBI" id="CHEBI:15377"/>
        <dbReference type="ChEBI" id="CHEBI:15378"/>
        <dbReference type="ChEBI" id="CHEBI:30616"/>
        <dbReference type="ChEBI" id="CHEBI:43474"/>
        <dbReference type="ChEBI" id="CHEBI:57287"/>
        <dbReference type="ChEBI" id="CHEBI:57288"/>
        <dbReference type="ChEBI" id="CHEBI:74900"/>
        <dbReference type="ChEBI" id="CHEBI:82748"/>
        <dbReference type="ChEBI" id="CHEBI:456216"/>
        <dbReference type="EC" id="2.3.1.193"/>
    </reaction>
</comment>
<feature type="binding site" evidence="9">
    <location>
        <position position="485"/>
    </location>
    <ligand>
        <name>acetyl-CoA</name>
        <dbReference type="ChEBI" id="CHEBI:57288"/>
    </ligand>
</feature>
<dbReference type="Gene3D" id="1.20.120.890">
    <property type="entry name" value="tRNA(Met) cytidine acetyltransferase, tail domain"/>
    <property type="match status" value="1"/>
</dbReference>
<dbReference type="GO" id="GO:0000049">
    <property type="term" value="F:tRNA binding"/>
    <property type="evidence" value="ECO:0007669"/>
    <property type="project" value="UniProtKB-UniRule"/>
</dbReference>
<dbReference type="EMBL" id="SLYB01000003">
    <property type="protein sequence ID" value="TCP96939.1"/>
    <property type="molecule type" value="Genomic_DNA"/>
</dbReference>
<dbReference type="GO" id="GO:0051391">
    <property type="term" value="P:tRNA acetylation"/>
    <property type="evidence" value="ECO:0007669"/>
    <property type="project" value="UniProtKB-UniRule"/>
</dbReference>
<dbReference type="Pfam" id="PF05127">
    <property type="entry name" value="NAT10_TcmA_helicase"/>
    <property type="match status" value="1"/>
</dbReference>
<reference evidence="11 12" key="1">
    <citation type="submission" date="2019-03" db="EMBL/GenBank/DDBJ databases">
        <title>Genomic Encyclopedia of Type Strains, Phase IV (KMG-IV): sequencing the most valuable type-strain genomes for metagenomic binning, comparative biology and taxonomic classification.</title>
        <authorList>
            <person name="Goeker M."/>
        </authorList>
    </citation>
    <scope>NUCLEOTIDE SEQUENCE [LARGE SCALE GENOMIC DNA]</scope>
    <source>
        <strain evidence="11 12">DSM 28404</strain>
    </source>
</reference>
<evidence type="ECO:0000256" key="2">
    <source>
        <dbReference type="ARBA" id="ARBA00022555"/>
    </source>
</evidence>
<dbReference type="GO" id="GO:1990883">
    <property type="term" value="F:18S rRNA cytidine N-acetyltransferase activity"/>
    <property type="evidence" value="ECO:0007669"/>
    <property type="project" value="TreeGrafter"/>
</dbReference>
<evidence type="ECO:0000313" key="11">
    <source>
        <dbReference type="EMBL" id="TCP96939.1"/>
    </source>
</evidence>
<dbReference type="PROSITE" id="PS51186">
    <property type="entry name" value="GNAT"/>
    <property type="match status" value="1"/>
</dbReference>
<dbReference type="InterPro" id="IPR016181">
    <property type="entry name" value="Acyl_CoA_acyltransferase"/>
</dbReference>
<feature type="binding site" evidence="9">
    <location>
        <begin position="446"/>
        <end position="448"/>
    </location>
    <ligand>
        <name>acetyl-CoA</name>
        <dbReference type="ChEBI" id="CHEBI:57288"/>
    </ligand>
</feature>
<dbReference type="SUPFAM" id="SSF52540">
    <property type="entry name" value="P-loop containing nucleoside triphosphate hydrolases"/>
    <property type="match status" value="1"/>
</dbReference>